<feature type="compositionally biased region" description="Polar residues" evidence="1">
    <location>
        <begin position="138"/>
        <end position="147"/>
    </location>
</feature>
<sequence length="300" mass="33047">MAGEQCDRSSEQPSLNARSSSLNQHASQPILPSSSCHLAGKLSGLVQIEQMFDRFKTELAESNQAISDRLGAARDLPGTSIIIDPGTPDPHRVTKPLPNTTRSSFIQPEKQAAANNQSKRASTSYTNPGKQAAKDNHTPSSSKPSSNVFFDEDFFQKMMMFHQLTQRMAQPPPQLTPAEPDYSAKLHKWLTLVPKLLADGSNYQSWVIMIQQALEGVLGRCLQITLPNIVLTDTKDLLLCTALLATVTSLKIRVAGEASGWDGLQLISNNFTLRSRLAHLALMRDLLETKFNHLDKMANI</sequence>
<gene>
    <name evidence="2" type="ORF">PCANC_16713</name>
</gene>
<reference evidence="2 3" key="1">
    <citation type="submission" date="2017-11" db="EMBL/GenBank/DDBJ databases">
        <title>De novo assembly and phasing of dikaryotic genomes from two isolates of Puccinia coronata f. sp. avenae, the causal agent of oat crown rust.</title>
        <authorList>
            <person name="Miller M.E."/>
            <person name="Zhang Y."/>
            <person name="Omidvar V."/>
            <person name="Sperschneider J."/>
            <person name="Schwessinger B."/>
            <person name="Raley C."/>
            <person name="Palmer J.M."/>
            <person name="Garnica D."/>
            <person name="Upadhyaya N."/>
            <person name="Rathjen J."/>
            <person name="Taylor J.M."/>
            <person name="Park R.F."/>
            <person name="Dodds P.N."/>
            <person name="Hirsch C.D."/>
            <person name="Kianian S.F."/>
            <person name="Figueroa M."/>
        </authorList>
    </citation>
    <scope>NUCLEOTIDE SEQUENCE [LARGE SCALE GENOMIC DNA]</scope>
    <source>
        <strain evidence="2">12NC29</strain>
    </source>
</reference>
<feature type="compositionally biased region" description="Basic and acidic residues" evidence="1">
    <location>
        <begin position="1"/>
        <end position="10"/>
    </location>
</feature>
<feature type="compositionally biased region" description="Polar residues" evidence="1">
    <location>
        <begin position="97"/>
        <end position="106"/>
    </location>
</feature>
<feature type="compositionally biased region" description="Polar residues" evidence="1">
    <location>
        <begin position="113"/>
        <end position="129"/>
    </location>
</feature>
<evidence type="ECO:0000313" key="2">
    <source>
        <dbReference type="EMBL" id="PLW31403.1"/>
    </source>
</evidence>
<proteinExistence type="predicted"/>
<dbReference type="Proteomes" id="UP000235388">
    <property type="component" value="Unassembled WGS sequence"/>
</dbReference>
<accession>A0A2N5U0Z1</accession>
<protein>
    <submittedName>
        <fullName evidence="2">Uncharacterized protein</fullName>
    </submittedName>
</protein>
<evidence type="ECO:0000313" key="3">
    <source>
        <dbReference type="Proteomes" id="UP000235388"/>
    </source>
</evidence>
<feature type="region of interest" description="Disordered" evidence="1">
    <location>
        <begin position="1"/>
        <end position="33"/>
    </location>
</feature>
<dbReference type="EMBL" id="PGCJ01000349">
    <property type="protein sequence ID" value="PLW31403.1"/>
    <property type="molecule type" value="Genomic_DNA"/>
</dbReference>
<feature type="region of interest" description="Disordered" evidence="1">
    <location>
        <begin position="77"/>
        <end position="147"/>
    </location>
</feature>
<feature type="compositionally biased region" description="Polar residues" evidence="1">
    <location>
        <begin position="11"/>
        <end position="33"/>
    </location>
</feature>
<dbReference type="AlphaFoldDB" id="A0A2N5U0Z1"/>
<organism evidence="2 3">
    <name type="scientific">Puccinia coronata f. sp. avenae</name>
    <dbReference type="NCBI Taxonomy" id="200324"/>
    <lineage>
        <taxon>Eukaryota</taxon>
        <taxon>Fungi</taxon>
        <taxon>Dikarya</taxon>
        <taxon>Basidiomycota</taxon>
        <taxon>Pucciniomycotina</taxon>
        <taxon>Pucciniomycetes</taxon>
        <taxon>Pucciniales</taxon>
        <taxon>Pucciniaceae</taxon>
        <taxon>Puccinia</taxon>
    </lineage>
</organism>
<evidence type="ECO:0000256" key="1">
    <source>
        <dbReference type="SAM" id="MobiDB-lite"/>
    </source>
</evidence>
<keyword evidence="3" id="KW-1185">Reference proteome</keyword>
<comment type="caution">
    <text evidence="2">The sequence shown here is derived from an EMBL/GenBank/DDBJ whole genome shotgun (WGS) entry which is preliminary data.</text>
</comment>
<name>A0A2N5U0Z1_9BASI</name>